<dbReference type="GO" id="GO:0001000">
    <property type="term" value="F:bacterial-type RNA polymerase core enzyme binding"/>
    <property type="evidence" value="ECO:0007669"/>
    <property type="project" value="UniProtKB-UniRule"/>
</dbReference>
<comment type="caution">
    <text evidence="1">Lacks conserved residue(s) required for the propagation of feature annotation.</text>
</comment>
<dbReference type="Pfam" id="PF13397">
    <property type="entry name" value="RbpA"/>
    <property type="match status" value="1"/>
</dbReference>
<evidence type="ECO:0000313" key="3">
    <source>
        <dbReference type="EMBL" id="BAI64880.1"/>
    </source>
</evidence>
<dbReference type="HOGENOM" id="CLU_134276_0_0_11"/>
<organism evidence="3 4">
    <name type="scientific">Rothia mucilaginosa (strain DY-18)</name>
    <name type="common">Stomatococcus mucilaginosus</name>
    <dbReference type="NCBI Taxonomy" id="680646"/>
    <lineage>
        <taxon>Bacteria</taxon>
        <taxon>Bacillati</taxon>
        <taxon>Actinomycetota</taxon>
        <taxon>Actinomycetes</taxon>
        <taxon>Micrococcales</taxon>
        <taxon>Micrococcaceae</taxon>
        <taxon>Rothia</taxon>
    </lineage>
</organism>
<comment type="subunit">
    <text evidence="1">Forms a complex with the RNAP catalytic core and with free principal sigma factors.</text>
</comment>
<dbReference type="Proteomes" id="UP000001883">
    <property type="component" value="Chromosome"/>
</dbReference>
<evidence type="ECO:0000256" key="2">
    <source>
        <dbReference type="SAM" id="MobiDB-lite"/>
    </source>
</evidence>
<reference evidence="3 4" key="2">
    <citation type="journal article" date="2010" name="J Osaka Dent Univ">
        <title>Isolation and identification of Rothia mucilaginosa from persistent apical periodontitis lesions.</title>
        <authorList>
            <person name="Yamane K."/>
            <person name="Yoshida M."/>
            <person name="Fujihira T."/>
            <person name="Baba T."/>
            <person name="Tsuji N."/>
            <person name="Hayashi H."/>
            <person name="Sugimori C."/>
            <person name="Yamanaka T."/>
            <person name="Mashimo C."/>
            <person name="Nambu T."/>
            <person name="Kawai H."/>
            <person name="Fukushima H."/>
        </authorList>
    </citation>
    <scope>NUCLEOTIDE SEQUENCE [LARGE SCALE GENOMIC DNA]</scope>
    <source>
        <strain evidence="3 4">DY-18</strain>
    </source>
</reference>
<accession>D2NTA4</accession>
<comment type="function">
    <text evidence="1">Binds to RNA polymerase (RNAP), stimulating transcription from principal, but not alternative sigma factor promoters.</text>
</comment>
<evidence type="ECO:0000313" key="4">
    <source>
        <dbReference type="Proteomes" id="UP000001883"/>
    </source>
</evidence>
<dbReference type="EMBL" id="AP011540">
    <property type="protein sequence ID" value="BAI64880.1"/>
    <property type="molecule type" value="Genomic_DNA"/>
</dbReference>
<feature type="region of interest" description="Disordered" evidence="2">
    <location>
        <begin position="1"/>
        <end position="43"/>
    </location>
</feature>
<name>D2NTA4_ROTMD</name>
<dbReference type="InterPro" id="IPR038638">
    <property type="entry name" value="RbpA_sf"/>
</dbReference>
<sequence>MPKAPQGAPDDTGGKMSDRSLRGMRLGSQSMETESNVQPAPRQRVEYRTADGDRVFVTFAAEAEIPSVWTAKSGKEAYLVNGDSTADAEEEKPARTHWDMLMERRSIEELEKTLEDRLEYYRKHYAL</sequence>
<keyword evidence="1" id="KW-0805">Transcription regulation</keyword>
<dbReference type="GO" id="GO:0045893">
    <property type="term" value="P:positive regulation of DNA-templated transcription"/>
    <property type="evidence" value="ECO:0007669"/>
    <property type="project" value="UniProtKB-UniRule"/>
</dbReference>
<reference evidence="3 4" key="3">
    <citation type="journal article" date="2010" name="Sequencing">
        <title>Complete Genome Sequence of Rothia mucilaginosa DY-18: A Clinical Isolate with Dense Meshwork-Like Structures from a Persistent Apical Periodontitis Lesion.</title>
        <authorList>
            <person name="Yamane K."/>
            <person name="Nambu T."/>
            <person name="Yamanaka T."/>
            <person name="Mashimo C."/>
            <person name="Sugimori C."/>
            <person name="Leung K.-P."/>
            <person name="Fukushima H."/>
        </authorList>
    </citation>
    <scope>NUCLEOTIDE SEQUENCE [LARGE SCALE GENOMIC DNA]</scope>
    <source>
        <strain evidence="3 4">DY-18</strain>
    </source>
</reference>
<dbReference type="Gene3D" id="2.20.28.270">
    <property type="entry name" value="RNA polymerase-binding protein A"/>
    <property type="match status" value="1"/>
</dbReference>
<dbReference type="HAMAP" id="MF_01483">
    <property type="entry name" value="RbpA"/>
    <property type="match status" value="1"/>
</dbReference>
<keyword evidence="1" id="KW-0804">Transcription</keyword>
<proteinExistence type="inferred from homology"/>
<dbReference type="STRING" id="680646.RMDY18_10480"/>
<feature type="compositionally biased region" description="Polar residues" evidence="2">
    <location>
        <begin position="27"/>
        <end position="38"/>
    </location>
</feature>
<dbReference type="eggNOG" id="ENOG5032SI2">
    <property type="taxonomic scope" value="Bacteria"/>
</dbReference>
<dbReference type="AlphaFoldDB" id="D2NTA4"/>
<keyword evidence="4" id="KW-1185">Reference proteome</keyword>
<gene>
    <name evidence="1" type="primary">rbpA</name>
    <name evidence="3" type="ordered locus">RMDY18_10480</name>
</gene>
<protein>
    <recommendedName>
        <fullName evidence="1">RNA polymerase-binding protein RbpA</fullName>
    </recommendedName>
</protein>
<comment type="similarity">
    <text evidence="1">Belongs to the RNA polymerase-binding protein RbpA family.</text>
</comment>
<dbReference type="InterPro" id="IPR025182">
    <property type="entry name" value="RNApol-bd_RbpA"/>
</dbReference>
<feature type="compositionally biased region" description="Basic and acidic residues" evidence="2">
    <location>
        <begin position="12"/>
        <end position="21"/>
    </location>
</feature>
<reference evidence="4" key="1">
    <citation type="submission" date="2009-07" db="EMBL/GenBank/DDBJ databases">
        <title>Complete genome sequence of Rothia mucilaginosa DJ.</title>
        <authorList>
            <person name="Yamane K."/>
            <person name="Nambu T."/>
            <person name="Mashimo C."/>
            <person name="Sugimori C."/>
            <person name="Yamanaka T."/>
            <person name="Leung K."/>
            <person name="Fukushima H."/>
        </authorList>
    </citation>
    <scope>NUCLEOTIDE SEQUENCE [LARGE SCALE GENOMIC DNA]</scope>
    <source>
        <strain evidence="4">DY-18</strain>
    </source>
</reference>
<evidence type="ECO:0000256" key="1">
    <source>
        <dbReference type="HAMAP-Rule" id="MF_01483"/>
    </source>
</evidence>
<dbReference type="KEGG" id="rmu:RMDY18_10480"/>